<keyword evidence="1" id="KW-0472">Membrane</keyword>
<name>A0A8X7TBE2_CANPA</name>
<feature type="transmembrane region" description="Helical" evidence="1">
    <location>
        <begin position="29"/>
        <end position="49"/>
    </location>
</feature>
<comment type="caution">
    <text evidence="2">The sequence shown here is derived from an EMBL/GenBank/DDBJ whole genome shotgun (WGS) entry which is preliminary data.</text>
</comment>
<dbReference type="OrthoDB" id="4062523at2759"/>
<reference evidence="2" key="1">
    <citation type="submission" date="2020-03" db="EMBL/GenBank/DDBJ databases">
        <title>FDA dAtabase for Regulatory Grade micrObial Sequences (FDA-ARGOS): Supporting development and validation of Infectious Disease Dx tests.</title>
        <authorList>
            <person name="Campos J."/>
            <person name="Goldberg B."/>
            <person name="Tallon L."/>
            <person name="Sadzewicz L."/>
            <person name="Vavikolanu K."/>
            <person name="Mehta A."/>
            <person name="Aluvathingal J."/>
            <person name="Nadendla S."/>
            <person name="Nandy P."/>
            <person name="Geyer C."/>
            <person name="Yan Y."/>
            <person name="Sichtig H."/>
        </authorList>
    </citation>
    <scope>NUCLEOTIDE SEQUENCE [LARGE SCALE GENOMIC DNA]</scope>
    <source>
        <strain evidence="2">FDAARGOS_652</strain>
    </source>
</reference>
<dbReference type="PANTHER" id="PTHR28019:SF6">
    <property type="entry name" value="PROTEIN ECM7"/>
    <property type="match status" value="1"/>
</dbReference>
<dbReference type="GO" id="GO:0031505">
    <property type="term" value="P:fungal-type cell wall organization"/>
    <property type="evidence" value="ECO:0007669"/>
    <property type="project" value="TreeGrafter"/>
</dbReference>
<feature type="transmembrane region" description="Helical" evidence="1">
    <location>
        <begin position="205"/>
        <end position="228"/>
    </location>
</feature>
<gene>
    <name evidence="2" type="ORF">FOB60_001456</name>
</gene>
<dbReference type="Proteomes" id="UP000590412">
    <property type="component" value="Unassembled WGS sequence"/>
</dbReference>
<dbReference type="Pfam" id="PF06687">
    <property type="entry name" value="SUR7"/>
    <property type="match status" value="1"/>
</dbReference>
<evidence type="ECO:0000313" key="3">
    <source>
        <dbReference type="Proteomes" id="UP000590412"/>
    </source>
</evidence>
<dbReference type="AlphaFoldDB" id="A0A8X7TBE2"/>
<keyword evidence="1" id="KW-1133">Transmembrane helix</keyword>
<dbReference type="InterPro" id="IPR009571">
    <property type="entry name" value="SUR7/Rim9-like_fungi"/>
</dbReference>
<accession>A0A8X7TBE2</accession>
<dbReference type="EMBL" id="JABWAB010000003">
    <property type="protein sequence ID" value="KAF6056901.1"/>
    <property type="molecule type" value="Genomic_DNA"/>
</dbReference>
<sequence length="342" mass="38061">MLLRRPFTKFTSSISTLSKEEKILFSLRLSSTCLAIVMILLMLVGPIVIKSFYITRVNCSRLDVSRGLYNSLKNSVGAATSILGVGDGSYVPMGSGLTSSDIQLLTDYAEEQVGEAPQYCLTSLWRFCFGNYDTYSVNGTNGEEIIRRRNESLTCIGNSGIAFDYRSQLLSIGLQSILAYAYQSRLYTDETYDRFINEREKRFKLGINAMIFTICVQAVLLFALLVIYANRGPTKDLSRIPNIVLHVISILSVIGFCSSIIESALITNLINLTTSEVKSKLGDFGVSFTSGPAWMTFMWLSSVFCAIAMASWALPMWCANPPDESRHKLDDSLLINLNRHVD</sequence>
<keyword evidence="1" id="KW-0812">Transmembrane</keyword>
<evidence type="ECO:0000313" key="2">
    <source>
        <dbReference type="EMBL" id="KAF6056901.1"/>
    </source>
</evidence>
<dbReference type="PANTHER" id="PTHR28019">
    <property type="entry name" value="CELL MEMBRANE PROTEIN YLR413W-RELATED"/>
    <property type="match status" value="1"/>
</dbReference>
<evidence type="ECO:0000256" key="1">
    <source>
        <dbReference type="SAM" id="Phobius"/>
    </source>
</evidence>
<organism evidence="2 3">
    <name type="scientific">Candida parapsilosis</name>
    <name type="common">Yeast</name>
    <dbReference type="NCBI Taxonomy" id="5480"/>
    <lineage>
        <taxon>Eukaryota</taxon>
        <taxon>Fungi</taxon>
        <taxon>Dikarya</taxon>
        <taxon>Ascomycota</taxon>
        <taxon>Saccharomycotina</taxon>
        <taxon>Pichiomycetes</taxon>
        <taxon>Debaryomycetaceae</taxon>
        <taxon>Candida/Lodderomyces clade</taxon>
        <taxon>Candida</taxon>
    </lineage>
</organism>
<feature type="transmembrane region" description="Helical" evidence="1">
    <location>
        <begin position="297"/>
        <end position="319"/>
    </location>
</feature>
<dbReference type="GO" id="GO:0005886">
    <property type="term" value="C:plasma membrane"/>
    <property type="evidence" value="ECO:0007669"/>
    <property type="project" value="InterPro"/>
</dbReference>
<dbReference type="InterPro" id="IPR052413">
    <property type="entry name" value="SUR7_domain"/>
</dbReference>
<feature type="transmembrane region" description="Helical" evidence="1">
    <location>
        <begin position="240"/>
        <end position="261"/>
    </location>
</feature>
<proteinExistence type="predicted"/>
<protein>
    <submittedName>
        <fullName evidence="2">SUR7/PalI family protein</fullName>
    </submittedName>
</protein>
<dbReference type="GO" id="GO:0051285">
    <property type="term" value="C:cell cortex of cell tip"/>
    <property type="evidence" value="ECO:0007669"/>
    <property type="project" value="TreeGrafter"/>
</dbReference>